<organism evidence="1 2">
    <name type="scientific">Melghirimyces profundicolus</name>
    <dbReference type="NCBI Taxonomy" id="1242148"/>
    <lineage>
        <taxon>Bacteria</taxon>
        <taxon>Bacillati</taxon>
        <taxon>Bacillota</taxon>
        <taxon>Bacilli</taxon>
        <taxon>Bacillales</taxon>
        <taxon>Thermoactinomycetaceae</taxon>
        <taxon>Melghirimyces</taxon>
    </lineage>
</organism>
<dbReference type="Pfam" id="PF13047">
    <property type="entry name" value="DUF3907"/>
    <property type="match status" value="1"/>
</dbReference>
<evidence type="ECO:0000313" key="2">
    <source>
        <dbReference type="Proteomes" id="UP000244240"/>
    </source>
</evidence>
<accession>A0A2T6BGG8</accession>
<reference evidence="1 2" key="1">
    <citation type="submission" date="2018-04" db="EMBL/GenBank/DDBJ databases">
        <title>Genomic Encyclopedia of Archaeal and Bacterial Type Strains, Phase II (KMG-II): from individual species to whole genera.</title>
        <authorList>
            <person name="Goeker M."/>
        </authorList>
    </citation>
    <scope>NUCLEOTIDE SEQUENCE [LARGE SCALE GENOMIC DNA]</scope>
    <source>
        <strain evidence="1 2">DSM 45787</strain>
    </source>
</reference>
<evidence type="ECO:0000313" key="1">
    <source>
        <dbReference type="EMBL" id="PTX55165.1"/>
    </source>
</evidence>
<sequence>MPQEQTKELCERTRGHLRDANRLLNDFLDQHNLRTLTSEESERSGNENFLREFLADLRRLAVFCDLGYEKVSLVLRRAKFNEEFAAKVLNEVFRSCVNNFYCPRNEVYEEDGRYSYTNRDAFRFREEPPESLKELTFRLSRIFEKLRDELEYYETDPITRLRMQRHSATS</sequence>
<dbReference type="EMBL" id="QBKR01000021">
    <property type="protein sequence ID" value="PTX55165.1"/>
    <property type="molecule type" value="Genomic_DNA"/>
</dbReference>
<dbReference type="Proteomes" id="UP000244240">
    <property type="component" value="Unassembled WGS sequence"/>
</dbReference>
<gene>
    <name evidence="1" type="ORF">C8P63_12145</name>
</gene>
<proteinExistence type="predicted"/>
<comment type="caution">
    <text evidence="1">The sequence shown here is derived from an EMBL/GenBank/DDBJ whole genome shotgun (WGS) entry which is preliminary data.</text>
</comment>
<dbReference type="RefSeq" id="WP_108025276.1">
    <property type="nucleotide sequence ID" value="NZ_QBKR01000021.1"/>
</dbReference>
<dbReference type="OrthoDB" id="2691359at2"/>
<dbReference type="AlphaFoldDB" id="A0A2T6BGG8"/>
<protein>
    <submittedName>
        <fullName evidence="1">Uncharacterized protein DUF3907</fullName>
    </submittedName>
</protein>
<name>A0A2T6BGG8_9BACL</name>
<keyword evidence="2" id="KW-1185">Reference proteome</keyword>
<dbReference type="InterPro" id="IPR025013">
    <property type="entry name" value="DUF3907"/>
</dbReference>